<comment type="caution">
    <text evidence="2">The sequence shown here is derived from an EMBL/GenBank/DDBJ whole genome shotgun (WGS) entry which is preliminary data.</text>
</comment>
<sequence length="172" mass="18395">MAKAAQPYVGPVTLDITSIGPRLKDLPPGALRGMRRAQPGLAEVLVELATNMSSLGAAAGIGPELQNELEQCNQTLEDIQAVKAVVDKWTEVLDESLAFYEHEREGTIGQIADAVKSSARRKDESLLAPFAKTVAYNAQVGLRAVKTRRRNAEAAAEAEDQASETKPTSPQA</sequence>
<organism evidence="2 3">
    <name type="scientific">Chondromyces apiculatus DSM 436</name>
    <dbReference type="NCBI Taxonomy" id="1192034"/>
    <lineage>
        <taxon>Bacteria</taxon>
        <taxon>Pseudomonadati</taxon>
        <taxon>Myxococcota</taxon>
        <taxon>Polyangia</taxon>
        <taxon>Polyangiales</taxon>
        <taxon>Polyangiaceae</taxon>
        <taxon>Chondromyces</taxon>
    </lineage>
</organism>
<evidence type="ECO:0000256" key="1">
    <source>
        <dbReference type="SAM" id="MobiDB-lite"/>
    </source>
</evidence>
<dbReference type="Proteomes" id="UP000019678">
    <property type="component" value="Unassembled WGS sequence"/>
</dbReference>
<feature type="region of interest" description="Disordered" evidence="1">
    <location>
        <begin position="147"/>
        <end position="172"/>
    </location>
</feature>
<gene>
    <name evidence="2" type="ORF">CAP_0581</name>
</gene>
<keyword evidence="3" id="KW-1185">Reference proteome</keyword>
<protein>
    <submittedName>
        <fullName evidence="2">Uncharacterized protein</fullName>
    </submittedName>
</protein>
<dbReference type="OrthoDB" id="5516733at2"/>
<evidence type="ECO:0000313" key="2">
    <source>
        <dbReference type="EMBL" id="EYF07102.1"/>
    </source>
</evidence>
<accession>A0A017TDY1</accession>
<reference evidence="2 3" key="1">
    <citation type="submission" date="2013-05" db="EMBL/GenBank/DDBJ databases">
        <title>Genome assembly of Chondromyces apiculatus DSM 436.</title>
        <authorList>
            <person name="Sharma G."/>
            <person name="Khatri I."/>
            <person name="Kaur C."/>
            <person name="Mayilraj S."/>
            <person name="Subramanian S."/>
        </authorList>
    </citation>
    <scope>NUCLEOTIDE SEQUENCE [LARGE SCALE GENOMIC DNA]</scope>
    <source>
        <strain evidence="2 3">DSM 436</strain>
    </source>
</reference>
<dbReference type="RefSeq" id="WP_044238057.1">
    <property type="nucleotide sequence ID" value="NZ_ASRX01000011.1"/>
</dbReference>
<evidence type="ECO:0000313" key="3">
    <source>
        <dbReference type="Proteomes" id="UP000019678"/>
    </source>
</evidence>
<dbReference type="EMBL" id="ASRX01000011">
    <property type="protein sequence ID" value="EYF07102.1"/>
    <property type="molecule type" value="Genomic_DNA"/>
</dbReference>
<proteinExistence type="predicted"/>
<dbReference type="AlphaFoldDB" id="A0A017TDY1"/>
<name>A0A017TDY1_9BACT</name>